<accession>A0A2U3LCV8</accession>
<gene>
    <name evidence="1" type="ORF">SBA1_930005</name>
</gene>
<dbReference type="EMBL" id="OMOD01000192">
    <property type="protein sequence ID" value="SPF49718.1"/>
    <property type="molecule type" value="Genomic_DNA"/>
</dbReference>
<evidence type="ECO:0000313" key="2">
    <source>
        <dbReference type="Proteomes" id="UP000238701"/>
    </source>
</evidence>
<protein>
    <submittedName>
        <fullName evidence="1">Uncharacterized protein</fullName>
    </submittedName>
</protein>
<evidence type="ECO:0000313" key="1">
    <source>
        <dbReference type="EMBL" id="SPF49718.1"/>
    </source>
</evidence>
<proteinExistence type="predicted"/>
<dbReference type="AlphaFoldDB" id="A0A2U3LCV8"/>
<organism evidence="1 2">
    <name type="scientific">Candidatus Sulfotelmatobacter kueseliae</name>
    <dbReference type="NCBI Taxonomy" id="2042962"/>
    <lineage>
        <taxon>Bacteria</taxon>
        <taxon>Pseudomonadati</taxon>
        <taxon>Acidobacteriota</taxon>
        <taxon>Terriglobia</taxon>
        <taxon>Terriglobales</taxon>
        <taxon>Candidatus Korobacteraceae</taxon>
        <taxon>Candidatus Sulfotelmatobacter</taxon>
    </lineage>
</organism>
<name>A0A2U3LCV8_9BACT</name>
<reference evidence="2" key="1">
    <citation type="submission" date="2018-02" db="EMBL/GenBank/DDBJ databases">
        <authorList>
            <person name="Hausmann B."/>
        </authorList>
    </citation>
    <scope>NUCLEOTIDE SEQUENCE [LARGE SCALE GENOMIC DNA]</scope>
    <source>
        <strain evidence="2">Peat soil MAG SbA1</strain>
    </source>
</reference>
<dbReference type="Proteomes" id="UP000238701">
    <property type="component" value="Unassembled WGS sequence"/>
</dbReference>
<sequence>MEFFNRIGRVLPVAAPCQPYRQRPLCITHRSVAAATTADSPKAATAKNYAPWPAHDPKKTTAADRFVATKMQATLVCSLGSCERSLVQEGARRYLIRLQRTTACGQTSTPGASCGPERG</sequence>